<sequence length="774" mass="91676">MIEHGIEGTMPRSAADIKRVDRLFEALGQKDKLMKEVRNHLRLDPKPHKNRVRVPHILDRFLHNRTQQRKPTLRFMTTDRNVPPWPCGDVLDQENPFTIYRKRNVDIFGNIFKTGDKTKNFCAAPMFCDEGCQCKVPSEMCTNPQNNSANKVYRNKPNSKPIQQKINGFVVNEKLTRLQVPVFNNPPSKVEWEPDYFDCLKGRQLKENFKRSDFNKMQRLVFFQSLYMGYFQDDIRRFQEQCKLDIWELKELSRELDRTKKNYEAFVTEAHNDSVGLVKEQLGLEQIRQAATLELNKSRGAMTGLKSNIYKRDYKLSNVLLCRDLLLKLSPQTFRAAYRALVATNKKRELLKEEVIKLYTDYCRYNPEEGKDFFLDQAIHHLLENINTLGPPRIYFKKYWEIDMVLRRMELDCVDCFSDLIKIDDMQMEIVKVSRQVAKYFRSEKRRILSEISTGEAIFQEEKLRSNKLTENANNEINTFYKEVTIGDSVLETMGLVEVLHQDIFGPSKQKFGVMEMMNQIEGMLHRMETTIRLIPPNRYQHYERKVNKRLARERREPFNARRKYLETKSYIKRVNGMYGKPPMGYRWRRVLKRSPMPPFVHRKKQTTSARRASDVRIKHLQLNKICTRDDLEEDIDFIIRCHVRMRPKEVLEMEEMGDEESYMKHSSLRSSVDTESIEKIMGSEEGDDDIDTRSSFEILELGYDSDEMLIRENFKKRQEKGLAEEEPPNLYDVLTFDDRFLVKRVGAESTAEKDKRHSHRPENQANFNHLSWR</sequence>
<reference evidence="2" key="1">
    <citation type="journal article" date="2014" name="PLoS ONE">
        <title>Transcriptome-Based Identification of ABC Transporters in the Western Tarnished Plant Bug Lygus hesperus.</title>
        <authorList>
            <person name="Hull J.J."/>
            <person name="Chaney K."/>
            <person name="Geib S.M."/>
            <person name="Fabrick J.A."/>
            <person name="Brent C.S."/>
            <person name="Walsh D."/>
            <person name="Lavine L.C."/>
        </authorList>
    </citation>
    <scope>NUCLEOTIDE SEQUENCE</scope>
</reference>
<feature type="region of interest" description="Disordered" evidence="1">
    <location>
        <begin position="748"/>
        <end position="774"/>
    </location>
</feature>
<dbReference type="EMBL" id="GBHO01019481">
    <property type="protein sequence ID" value="JAG24123.1"/>
    <property type="molecule type" value="Transcribed_RNA"/>
</dbReference>
<protein>
    <submittedName>
        <fullName evidence="2">Bifunctional protein GlmU</fullName>
    </submittedName>
</protein>
<name>A0A0A9XZ56_LYGHE</name>
<organism evidence="2">
    <name type="scientific">Lygus hesperus</name>
    <name type="common">Western plant bug</name>
    <dbReference type="NCBI Taxonomy" id="30085"/>
    <lineage>
        <taxon>Eukaryota</taxon>
        <taxon>Metazoa</taxon>
        <taxon>Ecdysozoa</taxon>
        <taxon>Arthropoda</taxon>
        <taxon>Hexapoda</taxon>
        <taxon>Insecta</taxon>
        <taxon>Pterygota</taxon>
        <taxon>Neoptera</taxon>
        <taxon>Paraneoptera</taxon>
        <taxon>Hemiptera</taxon>
        <taxon>Heteroptera</taxon>
        <taxon>Panheteroptera</taxon>
        <taxon>Cimicomorpha</taxon>
        <taxon>Miridae</taxon>
        <taxon>Mirini</taxon>
        <taxon>Lygus</taxon>
    </lineage>
</organism>
<dbReference type="AlphaFoldDB" id="A0A0A9XZ56"/>
<gene>
    <name evidence="2" type="primary">glmU_0</name>
    <name evidence="2" type="ORF">CM83_100164</name>
</gene>
<dbReference type="EMBL" id="GBRD01001605">
    <property type="protein sequence ID" value="JAG64216.1"/>
    <property type="molecule type" value="Transcribed_RNA"/>
</dbReference>
<evidence type="ECO:0000313" key="3">
    <source>
        <dbReference type="EMBL" id="JAG64216.1"/>
    </source>
</evidence>
<evidence type="ECO:0000313" key="2">
    <source>
        <dbReference type="EMBL" id="JAG24123.1"/>
    </source>
</evidence>
<accession>A0A0A9XZ56</accession>
<reference evidence="2" key="2">
    <citation type="submission" date="2014-07" db="EMBL/GenBank/DDBJ databases">
        <authorList>
            <person name="Hull J."/>
        </authorList>
    </citation>
    <scope>NUCLEOTIDE SEQUENCE</scope>
</reference>
<feature type="compositionally biased region" description="Polar residues" evidence="1">
    <location>
        <begin position="764"/>
        <end position="774"/>
    </location>
</feature>
<reference evidence="3" key="3">
    <citation type="submission" date="2014-09" db="EMBL/GenBank/DDBJ databases">
        <authorList>
            <person name="Magalhaes I.L.F."/>
            <person name="Oliveira U."/>
            <person name="Santos F.R."/>
            <person name="Vidigal T.H.D.A."/>
            <person name="Brescovit A.D."/>
            <person name="Santos A.J."/>
        </authorList>
    </citation>
    <scope>NUCLEOTIDE SEQUENCE</scope>
</reference>
<evidence type="ECO:0000256" key="1">
    <source>
        <dbReference type="SAM" id="MobiDB-lite"/>
    </source>
</evidence>
<proteinExistence type="predicted"/>